<evidence type="ECO:0000256" key="2">
    <source>
        <dbReference type="ARBA" id="ARBA00023187"/>
    </source>
</evidence>
<dbReference type="GO" id="GO:0008380">
    <property type="term" value="P:RNA splicing"/>
    <property type="evidence" value="ECO:0007669"/>
    <property type="project" value="UniProtKB-KW"/>
</dbReference>
<feature type="region of interest" description="Disordered" evidence="3">
    <location>
        <begin position="769"/>
        <end position="831"/>
    </location>
</feature>
<keyword evidence="1" id="KW-0507">mRNA processing</keyword>
<dbReference type="SMART" id="SM01141">
    <property type="entry name" value="DRY_EERY"/>
    <property type="match status" value="1"/>
</dbReference>
<protein>
    <submittedName>
        <fullName evidence="5">SFRS16</fullName>
    </submittedName>
</protein>
<feature type="compositionally biased region" description="Basic residues" evidence="3">
    <location>
        <begin position="539"/>
        <end position="555"/>
    </location>
</feature>
<dbReference type="AlphaFoldDB" id="A0A6J8BB80"/>
<evidence type="ECO:0000256" key="3">
    <source>
        <dbReference type="SAM" id="MobiDB-lite"/>
    </source>
</evidence>
<dbReference type="EMBL" id="CACVKT020002841">
    <property type="protein sequence ID" value="CAC5380134.1"/>
    <property type="molecule type" value="Genomic_DNA"/>
</dbReference>
<feature type="compositionally biased region" description="Polar residues" evidence="3">
    <location>
        <begin position="683"/>
        <end position="696"/>
    </location>
</feature>
<feature type="compositionally biased region" description="Basic and acidic residues" evidence="3">
    <location>
        <begin position="781"/>
        <end position="796"/>
    </location>
</feature>
<dbReference type="OrthoDB" id="10070965at2759"/>
<dbReference type="InterPro" id="IPR019147">
    <property type="entry name" value="SWAP_N_domain"/>
</dbReference>
<feature type="compositionally biased region" description="Basic residues" evidence="3">
    <location>
        <begin position="452"/>
        <end position="462"/>
    </location>
</feature>
<feature type="compositionally biased region" description="Basic residues" evidence="3">
    <location>
        <begin position="808"/>
        <end position="818"/>
    </location>
</feature>
<proteinExistence type="predicted"/>
<reference evidence="5 6" key="1">
    <citation type="submission" date="2020-06" db="EMBL/GenBank/DDBJ databases">
        <authorList>
            <person name="Li R."/>
            <person name="Bekaert M."/>
        </authorList>
    </citation>
    <scope>NUCLEOTIDE SEQUENCE [LARGE SCALE GENOMIC DNA]</scope>
    <source>
        <strain evidence="6">wild</strain>
    </source>
</reference>
<feature type="compositionally biased region" description="Basic and acidic residues" evidence="3">
    <location>
        <begin position="697"/>
        <end position="707"/>
    </location>
</feature>
<dbReference type="PANTHER" id="PTHR13161:SF4">
    <property type="entry name" value="CLK4-ASSOCIATING SERINE_ARGININE RICH PROTEIN"/>
    <property type="match status" value="1"/>
</dbReference>
<evidence type="ECO:0000313" key="6">
    <source>
        <dbReference type="Proteomes" id="UP000507470"/>
    </source>
</evidence>
<accession>A0A6J8BB80</accession>
<dbReference type="InterPro" id="IPR040397">
    <property type="entry name" value="SWAP"/>
</dbReference>
<evidence type="ECO:0000313" key="5">
    <source>
        <dbReference type="EMBL" id="CAC5380134.1"/>
    </source>
</evidence>
<feature type="compositionally biased region" description="Basic residues" evidence="3">
    <location>
        <begin position="612"/>
        <end position="630"/>
    </location>
</feature>
<feature type="domain" description="Suppressor of white apricot N-terminal" evidence="4">
    <location>
        <begin position="238"/>
        <end position="370"/>
    </location>
</feature>
<dbReference type="PANTHER" id="PTHR13161">
    <property type="entry name" value="SPLICING FACTOR SUPPRESSOR OF WHITE APRICOT"/>
    <property type="match status" value="1"/>
</dbReference>
<feature type="compositionally biased region" description="Low complexity" evidence="3">
    <location>
        <begin position="592"/>
        <end position="611"/>
    </location>
</feature>
<evidence type="ECO:0000259" key="4">
    <source>
        <dbReference type="SMART" id="SM01141"/>
    </source>
</evidence>
<feature type="compositionally biased region" description="Basic residues" evidence="3">
    <location>
        <begin position="562"/>
        <end position="591"/>
    </location>
</feature>
<feature type="compositionally biased region" description="Low complexity" evidence="3">
    <location>
        <begin position="797"/>
        <end position="807"/>
    </location>
</feature>
<dbReference type="GO" id="GO:0006397">
    <property type="term" value="P:mRNA processing"/>
    <property type="evidence" value="ECO:0007669"/>
    <property type="project" value="UniProtKB-KW"/>
</dbReference>
<keyword evidence="6" id="KW-1185">Reference proteome</keyword>
<keyword evidence="2" id="KW-0508">mRNA splicing</keyword>
<feature type="region of interest" description="Disordered" evidence="3">
    <location>
        <begin position="448"/>
        <end position="747"/>
    </location>
</feature>
<feature type="compositionally biased region" description="Basic and acidic residues" evidence="3">
    <location>
        <begin position="738"/>
        <end position="747"/>
    </location>
</feature>
<feature type="compositionally biased region" description="Low complexity" evidence="3">
    <location>
        <begin position="631"/>
        <end position="641"/>
    </location>
</feature>
<sequence length="831" mass="96575">MLGDVLPHLNRLSKIFQKTSVDFTLVDPMVSSTQMTLLRLLENPADNMTNLPTRFQQLEEYGVKGSETDITSFKERIYHQYINNVVENLHQRFPNTNILDALSVFDPDLIDKEDPSLHEWVQHQKLKTLSDHFTSVGSFEMVKTEFHSLRQLMAVSMKDLSLRDALHKVIQMSDLYPALAKYSMIALVLPVSTADYIYNHVARSKKTRKKIRGLMVDYKKRAERRREFYEKIKLDPAQFVRAYGRPCKINLDPAVAYAAESPQSMMPWQGQEDNMIDRFDVRAHLDYMPQTKIVAPPTLSKREEEEERSINYERYRIIVENECAGLTEEQALYQIYIDEQFGNVDKSKDEEKKKLEGKKAAIAFVYEDSTPILKDDEDSESSDTDVEDVDLDITLDVDTLNNEQKRLLNECAQQYGMKDDDFVSMLQKDKEEAEAMKLARILEEEKAQFAGRKSRRERRAYKEKRLAGRKLSPPSYAARDSPKYEPYQRSSSSSKSRSRSPERKDKLLFITSFGGDSDEERTVQGPSLPNTDKIDKWDKKAKKKKDKKKYRRSRSRSPSSRSRSRDHRERVKVKKATVRSRKEKEKHKRSYSRSSSHSSYSSKSSRNSSSHSRSRSVSRSKSRSRSRSRSRSYSSRSSSYDSKSRSRSPQKPVVAPPIKRYRRESLSSKSSESESDHRFLCLHTQSNSSQKHQSISKIDRSKIETKIPGKSASLNLQAKLTPQEKLKRKMQAALNKSFKADKKAEVERTIKSEQERLDREEELRIRALEMRRREREKRHRDRGDSSSDDSRSRSRSPDSVPSPAGSGSKRRKRSQSRSRSRERTSRFTDHR</sequence>
<feature type="compositionally biased region" description="Basic and acidic residues" evidence="3">
    <location>
        <begin position="663"/>
        <end position="679"/>
    </location>
</feature>
<dbReference type="Pfam" id="PF09750">
    <property type="entry name" value="DRY_EERY"/>
    <property type="match status" value="1"/>
</dbReference>
<evidence type="ECO:0000256" key="1">
    <source>
        <dbReference type="ARBA" id="ARBA00022664"/>
    </source>
</evidence>
<gene>
    <name evidence="5" type="ORF">MCOR_16123</name>
</gene>
<feature type="compositionally biased region" description="Basic and acidic residues" evidence="3">
    <location>
        <begin position="819"/>
        <end position="831"/>
    </location>
</feature>
<name>A0A6J8BB80_MYTCO</name>
<organism evidence="5 6">
    <name type="scientific">Mytilus coruscus</name>
    <name type="common">Sea mussel</name>
    <dbReference type="NCBI Taxonomy" id="42192"/>
    <lineage>
        <taxon>Eukaryota</taxon>
        <taxon>Metazoa</taxon>
        <taxon>Spiralia</taxon>
        <taxon>Lophotrochozoa</taxon>
        <taxon>Mollusca</taxon>
        <taxon>Bivalvia</taxon>
        <taxon>Autobranchia</taxon>
        <taxon>Pteriomorphia</taxon>
        <taxon>Mytilida</taxon>
        <taxon>Mytiloidea</taxon>
        <taxon>Mytilidae</taxon>
        <taxon>Mytilinae</taxon>
        <taxon>Mytilus</taxon>
    </lineage>
</organism>
<dbReference type="Proteomes" id="UP000507470">
    <property type="component" value="Unassembled WGS sequence"/>
</dbReference>